<keyword evidence="3" id="KW-1185">Reference proteome</keyword>
<dbReference type="CDD" id="cd16329">
    <property type="entry name" value="LolA_like"/>
    <property type="match status" value="1"/>
</dbReference>
<accession>A0A285G0D1</accession>
<name>A0A285G0D1_9FIRM</name>
<dbReference type="InterPro" id="IPR033399">
    <property type="entry name" value="TP_0789-like"/>
</dbReference>
<proteinExistence type="predicted"/>
<dbReference type="Pfam" id="PF17131">
    <property type="entry name" value="LolA_like"/>
    <property type="match status" value="1"/>
</dbReference>
<feature type="domain" description="Uncharacterized protein TP-0789" evidence="1">
    <location>
        <begin position="74"/>
        <end position="239"/>
    </location>
</feature>
<organism evidence="2 3">
    <name type="scientific">Orenia metallireducens</name>
    <dbReference type="NCBI Taxonomy" id="1413210"/>
    <lineage>
        <taxon>Bacteria</taxon>
        <taxon>Bacillati</taxon>
        <taxon>Bacillota</taxon>
        <taxon>Clostridia</taxon>
        <taxon>Halanaerobiales</taxon>
        <taxon>Halobacteroidaceae</taxon>
        <taxon>Orenia</taxon>
    </lineage>
</organism>
<dbReference type="Gene3D" id="2.50.20.10">
    <property type="entry name" value="Lipoprotein localisation LolA/LolB/LppX"/>
    <property type="match status" value="1"/>
</dbReference>
<evidence type="ECO:0000259" key="1">
    <source>
        <dbReference type="Pfam" id="PF17131"/>
    </source>
</evidence>
<sequence>MKSINKRLILLLFLITLIFSANVIYAKEPKDIIKLALEKQNLYQDSYLLEMECIVSEGDKRDSSSLKVYIYNGGERQMVTFTAPERLTDNKFLAIGTNTWMYKKGLHRPIRVSGSQKLFGDAGIGETVGIDYYRDYQIKEFKQSEKDYIFELIAKDSKTAYQQVKLTISKDNYHIKQVILKAITGTLLKELTYSNYRKIGEHELADIAIKNLLQNQDRVTELRYIDIENKKLSAKAFQPLMMGKFNLLIRD</sequence>
<dbReference type="EMBL" id="OBDZ01000004">
    <property type="protein sequence ID" value="SNY17042.1"/>
    <property type="molecule type" value="Genomic_DNA"/>
</dbReference>
<reference evidence="3" key="1">
    <citation type="submission" date="2017-09" db="EMBL/GenBank/DDBJ databases">
        <authorList>
            <person name="Varghese N."/>
            <person name="Submissions S."/>
        </authorList>
    </citation>
    <scope>NUCLEOTIDE SEQUENCE [LARGE SCALE GENOMIC DNA]</scope>
    <source>
        <strain evidence="3">MSL47</strain>
    </source>
</reference>
<dbReference type="AlphaFoldDB" id="A0A285G0D1"/>
<evidence type="ECO:0000313" key="3">
    <source>
        <dbReference type="Proteomes" id="UP000219573"/>
    </source>
</evidence>
<gene>
    <name evidence="2" type="ORF">SAMN06265827_10461</name>
</gene>
<dbReference type="Proteomes" id="UP000219573">
    <property type="component" value="Unassembled WGS sequence"/>
</dbReference>
<dbReference type="RefSeq" id="WP_097016710.1">
    <property type="nucleotide sequence ID" value="NZ_OBDZ01000004.1"/>
</dbReference>
<evidence type="ECO:0000313" key="2">
    <source>
        <dbReference type="EMBL" id="SNY17042.1"/>
    </source>
</evidence>
<keyword evidence="2" id="KW-0449">Lipoprotein</keyword>
<protein>
    <submittedName>
        <fullName evidence="2">Outer membrane lipoprotein-sorting protein</fullName>
    </submittedName>
</protein>
<dbReference type="OrthoDB" id="368800at2"/>